<dbReference type="Gene3D" id="3.10.129.10">
    <property type="entry name" value="Hotdog Thioesterase"/>
    <property type="match status" value="1"/>
</dbReference>
<evidence type="ECO:0000313" key="5">
    <source>
        <dbReference type="Proteomes" id="UP000030907"/>
    </source>
</evidence>
<name>A0A0A7PCQ2_9SPHN</name>
<dbReference type="NCBIfam" id="TIGR00051">
    <property type="entry name" value="YbgC/FadM family acyl-CoA thioesterase"/>
    <property type="match status" value="1"/>
</dbReference>
<dbReference type="KEGG" id="sphk:SKP52_04340"/>
<dbReference type="STRING" id="1515612.SKP52_04340"/>
<dbReference type="HOGENOM" id="CLU_101141_7_0_5"/>
<dbReference type="AlphaFoldDB" id="A0A0A7PCQ2"/>
<dbReference type="InterPro" id="IPR008272">
    <property type="entry name" value="HB-CoA_thioesterase_AS"/>
</dbReference>
<dbReference type="CDD" id="cd00586">
    <property type="entry name" value="4HBT"/>
    <property type="match status" value="1"/>
</dbReference>
<reference evidence="4 5" key="1">
    <citation type="journal article" date="2015" name="Int. J. Syst. Evol. Microbiol.">
        <title>Description of Sphingopyxis fribergensis sp. nov. - a soil bacterium with the ability to degrade styrene and phenylacetic acid.</title>
        <authorList>
            <person name="Oelschlagel M."/>
            <person name="Ruckert C."/>
            <person name="Kalinowski J."/>
            <person name="Schmidt G."/>
            <person name="Schlomann M."/>
            <person name="Tischler D."/>
        </authorList>
    </citation>
    <scope>NUCLEOTIDE SEQUENCE [LARGE SCALE GENOMIC DNA]</scope>
    <source>
        <strain evidence="4 5">Kp5.2</strain>
    </source>
</reference>
<keyword evidence="2" id="KW-0378">Hydrolase</keyword>
<dbReference type="InterPro" id="IPR006683">
    <property type="entry name" value="Thioestr_dom"/>
</dbReference>
<evidence type="ECO:0000259" key="3">
    <source>
        <dbReference type="Pfam" id="PF03061"/>
    </source>
</evidence>
<comment type="similarity">
    <text evidence="1">Belongs to the 4-hydroxybenzoyl-CoA thioesterase family.</text>
</comment>
<dbReference type="InterPro" id="IPR050563">
    <property type="entry name" value="4-hydroxybenzoyl-CoA_TE"/>
</dbReference>
<dbReference type="Pfam" id="PF03061">
    <property type="entry name" value="4HBT"/>
    <property type="match status" value="1"/>
</dbReference>
<organism evidence="4 5">
    <name type="scientific">Sphingopyxis fribergensis</name>
    <dbReference type="NCBI Taxonomy" id="1515612"/>
    <lineage>
        <taxon>Bacteria</taxon>
        <taxon>Pseudomonadati</taxon>
        <taxon>Pseudomonadota</taxon>
        <taxon>Alphaproteobacteria</taxon>
        <taxon>Sphingomonadales</taxon>
        <taxon>Sphingomonadaceae</taxon>
        <taxon>Sphingopyxis</taxon>
    </lineage>
</organism>
<dbReference type="PROSITE" id="PS01328">
    <property type="entry name" value="4HBCOA_THIOESTERASE"/>
    <property type="match status" value="1"/>
</dbReference>
<dbReference type="PANTHER" id="PTHR31793">
    <property type="entry name" value="4-HYDROXYBENZOYL-COA THIOESTERASE FAMILY MEMBER"/>
    <property type="match status" value="1"/>
</dbReference>
<proteinExistence type="inferred from homology"/>
<protein>
    <submittedName>
        <fullName evidence="4">4-hydroxybenzoyl-CoA thioesterase</fullName>
    </submittedName>
</protein>
<accession>A0A0A7PCQ2</accession>
<dbReference type="GO" id="GO:0047617">
    <property type="term" value="F:fatty acyl-CoA hydrolase activity"/>
    <property type="evidence" value="ECO:0007669"/>
    <property type="project" value="TreeGrafter"/>
</dbReference>
<evidence type="ECO:0000256" key="1">
    <source>
        <dbReference type="ARBA" id="ARBA00005953"/>
    </source>
</evidence>
<gene>
    <name evidence="4" type="ORF">SKP52_04340</name>
</gene>
<dbReference type="EMBL" id="CP009122">
    <property type="protein sequence ID" value="AJA07795.1"/>
    <property type="molecule type" value="Genomic_DNA"/>
</dbReference>
<evidence type="ECO:0000256" key="2">
    <source>
        <dbReference type="ARBA" id="ARBA00022801"/>
    </source>
</evidence>
<dbReference type="InterPro" id="IPR006684">
    <property type="entry name" value="YbgC/YbaW"/>
</dbReference>
<dbReference type="Proteomes" id="UP000030907">
    <property type="component" value="Chromosome"/>
</dbReference>
<dbReference type="SUPFAM" id="SSF54637">
    <property type="entry name" value="Thioesterase/thiol ester dehydrase-isomerase"/>
    <property type="match status" value="1"/>
</dbReference>
<keyword evidence="5" id="KW-1185">Reference proteome</keyword>
<dbReference type="PANTHER" id="PTHR31793:SF37">
    <property type="entry name" value="ACYL-COA THIOESTER HYDROLASE YBGC"/>
    <property type="match status" value="1"/>
</dbReference>
<sequence length="179" mass="19810">MRALRRVEAPLSVRTMVIAPPPFIPGAFLGAEHHFRARVYFEDTDLSGIVYHANYLRYMERARSDMLRLAGIDQRAAMEAGEGSWAVTDLTIKYRSPARLDDDLLVVSTVQAVRGASVIIAQRIFRGTDTLSGETLTPAILTDAQVTAAFLSPEGRPRRQPAGWADRFTAIMNGETFPC</sequence>
<evidence type="ECO:0000313" key="4">
    <source>
        <dbReference type="EMBL" id="AJA07795.1"/>
    </source>
</evidence>
<feature type="domain" description="Thioesterase" evidence="3">
    <location>
        <begin position="48"/>
        <end position="131"/>
    </location>
</feature>
<dbReference type="InterPro" id="IPR029069">
    <property type="entry name" value="HotDog_dom_sf"/>
</dbReference>